<evidence type="ECO:0000256" key="3">
    <source>
        <dbReference type="ARBA" id="ARBA00022737"/>
    </source>
</evidence>
<dbReference type="SUPFAM" id="SSF54631">
    <property type="entry name" value="CBS-domain pair"/>
    <property type="match status" value="1"/>
</dbReference>
<dbReference type="Gene3D" id="3.10.580.10">
    <property type="entry name" value="CBS-domain"/>
    <property type="match status" value="1"/>
</dbReference>
<protein>
    <recommendedName>
        <fullName evidence="9">CBS domain-containing protein</fullName>
    </recommendedName>
</protein>
<evidence type="ECO:0000313" key="10">
    <source>
        <dbReference type="EMBL" id="HAA83992.1"/>
    </source>
</evidence>
<evidence type="ECO:0000256" key="8">
    <source>
        <dbReference type="SAM" id="Phobius"/>
    </source>
</evidence>
<dbReference type="InterPro" id="IPR046342">
    <property type="entry name" value="CBS_dom_sf"/>
</dbReference>
<dbReference type="SMART" id="SM01091">
    <property type="entry name" value="CorC_HlyC"/>
    <property type="match status" value="1"/>
</dbReference>
<comment type="subcellular location">
    <subcellularLocation>
        <location evidence="1">Membrane</location>
        <topology evidence="1">Multi-pass membrane protein</topology>
    </subcellularLocation>
</comment>
<dbReference type="PROSITE" id="PS51371">
    <property type="entry name" value="CBS"/>
    <property type="match status" value="1"/>
</dbReference>
<dbReference type="Pfam" id="PF03471">
    <property type="entry name" value="CorC_HlyC"/>
    <property type="match status" value="1"/>
</dbReference>
<dbReference type="Proteomes" id="UP000257240">
    <property type="component" value="Unassembled WGS sequence"/>
</dbReference>
<dbReference type="GO" id="GO:0005886">
    <property type="term" value="C:plasma membrane"/>
    <property type="evidence" value="ECO:0007669"/>
    <property type="project" value="TreeGrafter"/>
</dbReference>
<dbReference type="InterPro" id="IPR016169">
    <property type="entry name" value="FAD-bd_PCMH_sub2"/>
</dbReference>
<comment type="caution">
    <text evidence="10">The sequence shown here is derived from an EMBL/GenBank/DDBJ whole genome shotgun (WGS) entry which is preliminary data.</text>
</comment>
<organism evidence="10 11">
    <name type="scientific">Thermodesulfobacterium commune</name>
    <dbReference type="NCBI Taxonomy" id="1741"/>
    <lineage>
        <taxon>Bacteria</taxon>
        <taxon>Pseudomonadati</taxon>
        <taxon>Thermodesulfobacteriota</taxon>
        <taxon>Thermodesulfobacteria</taxon>
        <taxon>Thermodesulfobacteriales</taxon>
        <taxon>Thermodesulfobacteriaceae</taxon>
        <taxon>Thermodesulfobacterium</taxon>
    </lineage>
</organism>
<dbReference type="InterPro" id="IPR000644">
    <property type="entry name" value="CBS_dom"/>
</dbReference>
<dbReference type="Pfam" id="PF00571">
    <property type="entry name" value="CBS"/>
    <property type="match status" value="1"/>
</dbReference>
<proteinExistence type="predicted"/>
<keyword evidence="5 7" id="KW-0129">CBS domain</keyword>
<dbReference type="GO" id="GO:0050660">
    <property type="term" value="F:flavin adenine dinucleotide binding"/>
    <property type="evidence" value="ECO:0007669"/>
    <property type="project" value="InterPro"/>
</dbReference>
<keyword evidence="6 8" id="KW-0472">Membrane</keyword>
<dbReference type="InterPro" id="IPR005170">
    <property type="entry name" value="Transptr-assoc_dom"/>
</dbReference>
<dbReference type="InterPro" id="IPR002550">
    <property type="entry name" value="CNNM"/>
</dbReference>
<keyword evidence="3" id="KW-0677">Repeat</keyword>
<dbReference type="AlphaFoldDB" id="A0A101FIA2"/>
<dbReference type="Pfam" id="PF01595">
    <property type="entry name" value="CNNM"/>
    <property type="match status" value="1"/>
</dbReference>
<evidence type="ECO:0000256" key="1">
    <source>
        <dbReference type="ARBA" id="ARBA00004141"/>
    </source>
</evidence>
<accession>A0A101FIA2</accession>
<dbReference type="PANTHER" id="PTHR22777">
    <property type="entry name" value="HEMOLYSIN-RELATED"/>
    <property type="match status" value="1"/>
</dbReference>
<dbReference type="PANTHER" id="PTHR22777:SF17">
    <property type="entry name" value="UPF0053 PROTEIN SLL0260"/>
    <property type="match status" value="1"/>
</dbReference>
<dbReference type="Gene3D" id="3.30.465.10">
    <property type="match status" value="1"/>
</dbReference>
<dbReference type="SUPFAM" id="SSF56176">
    <property type="entry name" value="FAD-binding/transporter-associated domain-like"/>
    <property type="match status" value="1"/>
</dbReference>
<evidence type="ECO:0000256" key="5">
    <source>
        <dbReference type="ARBA" id="ARBA00023122"/>
    </source>
</evidence>
<gene>
    <name evidence="10" type="ORF">DCE01_04325</name>
</gene>
<evidence type="ECO:0000313" key="11">
    <source>
        <dbReference type="Proteomes" id="UP000257240"/>
    </source>
</evidence>
<feature type="transmembrane region" description="Helical" evidence="8">
    <location>
        <begin position="117"/>
        <end position="138"/>
    </location>
</feature>
<sequence length="413" mass="47618">MLGVFSFLFFILGEAFFACSEISFISVERYFIEKLATKERAAKIYLKFWENPERLFTTTLMGITFCIAGNGVFTSYFLIKEFGNIGIVVSSTILPFSMVVFGQIIPKTIGKKFAYPLILYLLPLVYVISFIFWPLVYINTFLAQKLLKPQEKNPIFLTRFREVFLNFIRYEEEIDLTEKDLMHKIIDFAKKKVSQVMIPISQVKALPIEATVKDAIEFSKKYNFSYIPLYEGDIHHIKYIVKVQHLLGKTLLEDEKPLKNIAYSPLFFPEVARAHEVLSTLQKSGMEIAVIVDEYGLTTGIVTIEDLVEEVLGEFRDALDYYVPEYQKINENTYKFKGFIEIEKLQQMGIPIPSGDYETLNGFIYSVTGKIPGEGEVIYYDNLEIKILKASPQTVEEVLIKIRPIKKEKSKLN</sequence>
<feature type="domain" description="CBS" evidence="9">
    <location>
        <begin position="261"/>
        <end position="318"/>
    </location>
</feature>
<evidence type="ECO:0000256" key="4">
    <source>
        <dbReference type="ARBA" id="ARBA00022989"/>
    </source>
</evidence>
<feature type="transmembrane region" description="Helical" evidence="8">
    <location>
        <begin position="55"/>
        <end position="78"/>
    </location>
</feature>
<dbReference type="RefSeq" id="WP_273010478.1">
    <property type="nucleotide sequence ID" value="NZ_DAINLL010000021.1"/>
</dbReference>
<keyword evidence="2 8" id="KW-0812">Transmembrane</keyword>
<dbReference type="InterPro" id="IPR044751">
    <property type="entry name" value="Ion_transp-like_CBS"/>
</dbReference>
<dbReference type="CDD" id="cd04590">
    <property type="entry name" value="CBS_pair_CorC_HlyC_assoc"/>
    <property type="match status" value="1"/>
</dbReference>
<reference evidence="10 11" key="1">
    <citation type="journal article" date="2018" name="Nat. Biotechnol.">
        <title>A standardized bacterial taxonomy based on genome phylogeny substantially revises the tree of life.</title>
        <authorList>
            <person name="Parks D.H."/>
            <person name="Chuvochina M."/>
            <person name="Waite D.W."/>
            <person name="Rinke C."/>
            <person name="Skarshewski A."/>
            <person name="Chaumeil P.A."/>
            <person name="Hugenholtz P."/>
        </authorList>
    </citation>
    <scope>NUCLEOTIDE SEQUENCE [LARGE SCALE GENOMIC DNA]</scope>
    <source>
        <strain evidence="10">UBA12529</strain>
    </source>
</reference>
<dbReference type="InterPro" id="IPR036318">
    <property type="entry name" value="FAD-bd_PCMH-like_sf"/>
</dbReference>
<name>A0A101FIA2_9BACT</name>
<feature type="transmembrane region" description="Helical" evidence="8">
    <location>
        <begin position="85"/>
        <end position="105"/>
    </location>
</feature>
<evidence type="ECO:0000256" key="7">
    <source>
        <dbReference type="PROSITE-ProRule" id="PRU00703"/>
    </source>
</evidence>
<evidence type="ECO:0000259" key="9">
    <source>
        <dbReference type="PROSITE" id="PS51371"/>
    </source>
</evidence>
<dbReference type="EMBL" id="DLVE01000057">
    <property type="protein sequence ID" value="HAA83992.1"/>
    <property type="molecule type" value="Genomic_DNA"/>
</dbReference>
<evidence type="ECO:0000256" key="2">
    <source>
        <dbReference type="ARBA" id="ARBA00022692"/>
    </source>
</evidence>
<keyword evidence="4 8" id="KW-1133">Transmembrane helix</keyword>
<evidence type="ECO:0000256" key="6">
    <source>
        <dbReference type="ARBA" id="ARBA00023136"/>
    </source>
</evidence>